<dbReference type="InterPro" id="IPR008619">
    <property type="entry name" value="Filamentous_hemagglutn_rpt"/>
</dbReference>
<organism evidence="3 4">
    <name type="scientific">Comamonas endophytica</name>
    <dbReference type="NCBI Taxonomy" id="2949090"/>
    <lineage>
        <taxon>Bacteria</taxon>
        <taxon>Pseudomonadati</taxon>
        <taxon>Pseudomonadota</taxon>
        <taxon>Betaproteobacteria</taxon>
        <taxon>Burkholderiales</taxon>
        <taxon>Comamonadaceae</taxon>
        <taxon>Comamonas</taxon>
    </lineage>
</organism>
<feature type="region of interest" description="Disordered" evidence="1">
    <location>
        <begin position="1997"/>
        <end position="2053"/>
    </location>
</feature>
<evidence type="ECO:0000313" key="4">
    <source>
        <dbReference type="Proteomes" id="UP001162800"/>
    </source>
</evidence>
<dbReference type="Pfam" id="PF05594">
    <property type="entry name" value="Fil_haemagg"/>
    <property type="match status" value="7"/>
</dbReference>
<dbReference type="InterPro" id="IPR025157">
    <property type="entry name" value="Hemagglutinin_rpt"/>
</dbReference>
<feature type="region of interest" description="Disordered" evidence="1">
    <location>
        <begin position="1264"/>
        <end position="1284"/>
    </location>
</feature>
<feature type="compositionally biased region" description="Basic and acidic residues" evidence="1">
    <location>
        <begin position="2034"/>
        <end position="2044"/>
    </location>
</feature>
<dbReference type="InterPro" id="IPR012334">
    <property type="entry name" value="Pectin_lyas_fold"/>
</dbReference>
<name>A0ABY6G7N4_9BURK</name>
<gene>
    <name evidence="3" type="ORF">M9799_13180</name>
</gene>
<dbReference type="Gene3D" id="2.160.20.10">
    <property type="entry name" value="Single-stranded right-handed beta-helix, Pectin lyase-like"/>
    <property type="match status" value="1"/>
</dbReference>
<dbReference type="NCBIfam" id="TIGR01901">
    <property type="entry name" value="adhes_NPXG"/>
    <property type="match status" value="1"/>
</dbReference>
<dbReference type="Pfam" id="PF13332">
    <property type="entry name" value="Fil_haemagg_2"/>
    <property type="match status" value="2"/>
</dbReference>
<feature type="region of interest" description="Disordered" evidence="1">
    <location>
        <begin position="435"/>
        <end position="457"/>
    </location>
</feature>
<evidence type="ECO:0000259" key="2">
    <source>
        <dbReference type="SMART" id="SM00912"/>
    </source>
</evidence>
<feature type="compositionally biased region" description="Pro residues" evidence="1">
    <location>
        <begin position="447"/>
        <end position="457"/>
    </location>
</feature>
<feature type="compositionally biased region" description="Polar residues" evidence="1">
    <location>
        <begin position="2204"/>
        <end position="2223"/>
    </location>
</feature>
<dbReference type="InterPro" id="IPR010069">
    <property type="entry name" value="CdiA_FHA1_rpt"/>
</dbReference>
<feature type="region of interest" description="Disordered" evidence="1">
    <location>
        <begin position="1767"/>
        <end position="1806"/>
    </location>
</feature>
<reference evidence="3" key="1">
    <citation type="submission" date="2022-09" db="EMBL/GenBank/DDBJ databases">
        <title>The complete genome of Acidovorax sp. 5MLIR.</title>
        <authorList>
            <person name="Liu L."/>
            <person name="Yue J."/>
            <person name="Yang F."/>
            <person name="Yuan J."/>
            <person name="Li L."/>
        </authorList>
    </citation>
    <scope>NUCLEOTIDE SEQUENCE</scope>
    <source>
        <strain evidence="3">5MLIR</strain>
    </source>
</reference>
<dbReference type="InterPro" id="IPR024973">
    <property type="entry name" value="ESPR"/>
</dbReference>
<evidence type="ECO:0000313" key="3">
    <source>
        <dbReference type="EMBL" id="UYG51035.1"/>
    </source>
</evidence>
<dbReference type="Pfam" id="PF05860">
    <property type="entry name" value="TPS"/>
    <property type="match status" value="1"/>
</dbReference>
<feature type="domain" description="Filamentous haemagglutinin FhaB/tRNA nuclease CdiA-like TPS" evidence="2">
    <location>
        <begin position="73"/>
        <end position="196"/>
    </location>
</feature>
<proteinExistence type="predicted"/>
<dbReference type="Proteomes" id="UP001162800">
    <property type="component" value="Chromosome"/>
</dbReference>
<dbReference type="RefSeq" id="WP_231042129.1">
    <property type="nucleotide sequence ID" value="NZ_CP106881.1"/>
</dbReference>
<protein>
    <submittedName>
        <fullName evidence="3">Hemagglutinin repeat-containing protein</fullName>
    </submittedName>
</protein>
<keyword evidence="4" id="KW-1185">Reference proteome</keyword>
<dbReference type="InterPro" id="IPR008638">
    <property type="entry name" value="FhaB/CdiA-like_TPS"/>
</dbReference>
<dbReference type="EMBL" id="CP106881">
    <property type="protein sequence ID" value="UYG51035.1"/>
    <property type="molecule type" value="Genomic_DNA"/>
</dbReference>
<feature type="compositionally biased region" description="Polar residues" evidence="1">
    <location>
        <begin position="2092"/>
        <end position="2103"/>
    </location>
</feature>
<feature type="region of interest" description="Disordered" evidence="1">
    <location>
        <begin position="2092"/>
        <end position="2120"/>
    </location>
</feature>
<feature type="compositionally biased region" description="Polar residues" evidence="1">
    <location>
        <begin position="1269"/>
        <end position="1280"/>
    </location>
</feature>
<evidence type="ECO:0000256" key="1">
    <source>
        <dbReference type="SAM" id="MobiDB-lite"/>
    </source>
</evidence>
<feature type="compositionally biased region" description="Polar residues" evidence="1">
    <location>
        <begin position="1788"/>
        <end position="1805"/>
    </location>
</feature>
<dbReference type="NCBIfam" id="TIGR01731">
    <property type="entry name" value="fil_hemag_20aa"/>
    <property type="match status" value="10"/>
</dbReference>
<dbReference type="Pfam" id="PF13018">
    <property type="entry name" value="ESPR"/>
    <property type="match status" value="1"/>
</dbReference>
<sequence length="2749" mass="289659">MNQQRYRLIFSRVRGIWMAVQEAARAGRGPRSEALALPAATSALLLAASTAFAQIIPDASAPGHERPTVLRSANGMPAVNIQTPSTAGVSRNRYQQFDIGQQGERGAILNNSRTGVQSQIGGAVQGNPWLARGSARVIVNEVNSANQSRLSGALEVAGPRADVIIANPSGLVVNGLSLINAAGLTLAGAQPVYRSDGSLEAFRVQRGAIQLEGRGLDAAQADYAQVLAQAIAVNAGIWAQDLRMVTGTGPLAADSTQQPLPAQGAPARTMETPQFALDVAQLGGMYARKIMLIGTEAGLGVRNAGALLADAGPLTLTAGGQLRNTGVIASQGADAELQLSARSIDNSGRLVGQRDVVLADGGAETLNAGSIEAGRELAAQAGQLNNQANAMLSAPRLDIMATRLDNAGHIAQTGTQALAVNSLAISNSGEKALLGAPTASMGTQPAPAAPSPDPAPPTLADGQIHVAQRLTNTGLLTANGTTDVKAIHSFTNSAIAHLGHLHSEGLLDNRRGTLQMQRLTGAQGSVMNQGGSMSVAGDLRLVARQLDNTGGTIASAGSLTAKVPSITNDAGTLRAAGDLTVKGETLSNQRNALLVSQTGHIRLTLDGALNNQQGQAVAPQGLEISSGSLNNSGGILHTTGERSLLKLTSSTGVDNSTKGLIQSGGDLQLHAGTEPINNTAGTLQAQQDLLIQSRGLVDNSQGHLQAGRQLLLQDASVAAGAPLDQATQTLLNQGGTVFSADSLQIKNKGLDGAGRLDAVGGITLDFAGDIMHQGIAASNAKLKLETAGKLTNQGQLLGGTDTELKSTQIDNQAGATMSAAQTITLRTGQPVVNRGLIDGQDTRIDADTIQNIGTGRIFGDHVSLAAKTLENRPEDGGGKPPVIASRKDMDLGVPVVINQGGALLQSMGHIRMGNSLDANRIATGNGQELRNIAARIDAQGDIQFDQRVVNNLNANLVVEPFAEVENIPGENMVAFSGKAPESATLYKEIEDGLFLPYFENRGRFYTEMGIQGYNSDGRMFKPVHIDRFPHIPPAAFIDPKTSYRNGVPFPDDAPLQLEPAGSPRFAQFGIAVPENYTATAPDPLNHGGIKEESGRIGWQSLAEQRAYEAAFKIYQESIAVAQKLHEKILEVAKEDNRYTDSSRGYTVISQVKLTIHADSVKETKPAIIEAGGNIHFKGPVNNINAIVRAGALIDPKKPPYNEGRQGNRKTRIEGSAMRYDWKERRNKQKKYETGPAPYTYTYTKIDTFPLPTVVFKSHHPYAPSAPVDANSNTGNSTQRPTPVVREQIKESRERVRTLESAGTVPQNSLYWVRPENPNRPLVETDPAFTRGRQWTSSEQMLRAFDPAPLQKRLGDGFYEQQLVQQQLGYLTGQRFLGDYRANDAQYQALLQSGTTFAKAHGLRPGVALSAAQMAQLTSDLVWLVEEKLTLPDASRQTVLVPKVYVVAQPGDLDAQGGLISADQLLIDTDKDMHNSASLRGRRLLHVAAHDINNVGGNMFGRAVDLAAKRDINVHGGTVAATEALLARAERDINAPSITEGIAGSGTEVNRRTAFELRPGAAAPAAPVKPGEAPAPSGMQLYAGRNADLRGTSITNAVRGSKTSIAALHDIDLSAIHTSHSQGVVWDHRNRLLLGGSHEVGTTIDTLGDTDIHAGRNIYARATQVVSTGHLDVDAGTSVRIDPGQATRWLDDAYHSRHLRFLGSSSRSLVHQVESSEVQPSFFGGKTVHIKSGQDIDVTGSQVLSIEGTRLDAKGKVNLLAAQENASWQSQQRSRRSGVFGGNGLGLTIGSQRQNTEQSVQSTASAPSVVRSLKGNVDIKSGSTYRQIGSDVIADEGDIDVDAKRIETAGGPQTAQGSMHSSFRQGGLGFSINAPVIGMAQTASSLADAASQTGDGRMHALAGGAAALNVYNQRKDLQKLAEGDLGLRTELMLGSSRSWSQSTYSSSNMRQSHVLAPRGNVTMKATGDGGRSDLVLQDSQVDAGKVAKLIADHKIYLGTTPDTRSDSSSNRSRSAGLGISLGGTGPAVIGSGSRGEGRAESEDQTQRQTQVKAGQRVEIYSGSDTVMRDASIQAPRVKGSIGGRLRIKSLQDTSRFDGTQSDQAGSFGIGPGMAAASDSHSTSRAQANYASVKRPSGIFAGDGGFDLEVKDITELGGGVITSTQPAIDNKRNRLITRAIIPTDIENRSDYTASGFSLSGGLATGGQEQAKSAGSDTVTKPTGWSAQNLGKLGVSAAGMGVSSDQGSERSITRSGISPGEIIITDDAAQRGLTGQSAAEAVANLNRDVRTDDPSQGLSKRWNGQQLMDDQAAKAKIAAALGQQASRATGTYAKEQMGIAADLRRQAQQDPARAAELMEQAQAIESKWGDKGTQRLGTHGLVGAFTGGVPGAVGAVVGTVAAPIVADALRNNNLSPPLIEGITALASTAAGGLAGGGAVGAAAAFNEVTNNHLPHDERALLNKSQKSCYTEGDISSCETAAALNKKDQLSDRLLANAVATCQGSDCNEISNHIQEQMHELGCPIPHSCATDRGKLLDFWKVAQSKAQGLDPIYPESWLLDAKALLDFGKYGIKLTNVTAKNESLESLNAARQLKENRFLKQAVPGPVNFIGDKDRFFKNLSNRQDIDPNGLFDVIAHGDKQNIYIITSKGLVAIDQRIAGKLIKDSSGYKTGQSIRLLSCETGACNTGFAQNLANKMGVPVQAPSDLVWAYPDGTKIVAPRISNDPTSPYFARPDLSKQGKFNTFLPKNYKP</sequence>
<accession>A0ABY6G7N4</accession>
<feature type="region of interest" description="Disordered" evidence="1">
    <location>
        <begin position="2202"/>
        <end position="2223"/>
    </location>
</feature>
<dbReference type="SUPFAM" id="SSF51126">
    <property type="entry name" value="Pectin lyase-like"/>
    <property type="match status" value="1"/>
</dbReference>
<dbReference type="InterPro" id="IPR011050">
    <property type="entry name" value="Pectin_lyase_fold/virulence"/>
</dbReference>
<dbReference type="SMART" id="SM00912">
    <property type="entry name" value="Haemagg_act"/>
    <property type="match status" value="1"/>
</dbReference>